<evidence type="ECO:0000313" key="2">
    <source>
        <dbReference type="EMBL" id="KAL0568993.1"/>
    </source>
</evidence>
<gene>
    <name evidence="2" type="primary">RBT1_28</name>
    <name evidence="2" type="ORF">V5O48_012982</name>
</gene>
<feature type="compositionally biased region" description="Low complexity" evidence="1">
    <location>
        <begin position="790"/>
        <end position="802"/>
    </location>
</feature>
<protein>
    <submittedName>
        <fullName evidence="2">SERTA domain-containing protein 3</fullName>
    </submittedName>
</protein>
<reference evidence="2 3" key="1">
    <citation type="submission" date="2024-02" db="EMBL/GenBank/DDBJ databases">
        <title>A draft genome for the cacao thread blight pathogen Marasmius crinis-equi.</title>
        <authorList>
            <person name="Cohen S.P."/>
            <person name="Baruah I.K."/>
            <person name="Amoako-Attah I."/>
            <person name="Bukari Y."/>
            <person name="Meinhardt L.W."/>
            <person name="Bailey B.A."/>
        </authorList>
    </citation>
    <scope>NUCLEOTIDE SEQUENCE [LARGE SCALE GENOMIC DNA]</scope>
    <source>
        <strain evidence="2 3">GH-76</strain>
    </source>
</reference>
<feature type="compositionally biased region" description="Basic and acidic residues" evidence="1">
    <location>
        <begin position="122"/>
        <end position="131"/>
    </location>
</feature>
<name>A0ABR3F1B1_9AGAR</name>
<evidence type="ECO:0000256" key="1">
    <source>
        <dbReference type="SAM" id="MobiDB-lite"/>
    </source>
</evidence>
<feature type="compositionally biased region" description="Low complexity" evidence="1">
    <location>
        <begin position="353"/>
        <end position="362"/>
    </location>
</feature>
<feature type="region of interest" description="Disordered" evidence="1">
    <location>
        <begin position="618"/>
        <end position="802"/>
    </location>
</feature>
<feature type="compositionally biased region" description="Low complexity" evidence="1">
    <location>
        <begin position="452"/>
        <end position="464"/>
    </location>
</feature>
<feature type="region of interest" description="Disordered" evidence="1">
    <location>
        <begin position="541"/>
        <end position="604"/>
    </location>
</feature>
<feature type="compositionally biased region" description="Basic and acidic residues" evidence="1">
    <location>
        <begin position="557"/>
        <end position="583"/>
    </location>
</feature>
<feature type="compositionally biased region" description="Low complexity" evidence="1">
    <location>
        <begin position="422"/>
        <end position="439"/>
    </location>
</feature>
<feature type="compositionally biased region" description="Low complexity" evidence="1">
    <location>
        <begin position="652"/>
        <end position="668"/>
    </location>
</feature>
<keyword evidence="3" id="KW-1185">Reference proteome</keyword>
<evidence type="ECO:0000313" key="3">
    <source>
        <dbReference type="Proteomes" id="UP001465976"/>
    </source>
</evidence>
<proteinExistence type="predicted"/>
<comment type="caution">
    <text evidence="2">The sequence shown here is derived from an EMBL/GenBank/DDBJ whole genome shotgun (WGS) entry which is preliminary data.</text>
</comment>
<feature type="region of interest" description="Disordered" evidence="1">
    <location>
        <begin position="329"/>
        <end position="362"/>
    </location>
</feature>
<accession>A0ABR3F1B1</accession>
<dbReference type="EMBL" id="JBAHYK010001214">
    <property type="protein sequence ID" value="KAL0568993.1"/>
    <property type="molecule type" value="Genomic_DNA"/>
</dbReference>
<feature type="region of interest" description="Disordered" evidence="1">
    <location>
        <begin position="75"/>
        <end position="157"/>
    </location>
</feature>
<feature type="region of interest" description="Disordered" evidence="1">
    <location>
        <begin position="379"/>
        <end position="521"/>
    </location>
</feature>
<organism evidence="2 3">
    <name type="scientific">Marasmius crinis-equi</name>
    <dbReference type="NCBI Taxonomy" id="585013"/>
    <lineage>
        <taxon>Eukaryota</taxon>
        <taxon>Fungi</taxon>
        <taxon>Dikarya</taxon>
        <taxon>Basidiomycota</taxon>
        <taxon>Agaricomycotina</taxon>
        <taxon>Agaricomycetes</taxon>
        <taxon>Agaricomycetidae</taxon>
        <taxon>Agaricales</taxon>
        <taxon>Marasmiineae</taxon>
        <taxon>Marasmiaceae</taxon>
        <taxon>Marasmius</taxon>
    </lineage>
</organism>
<feature type="compositionally biased region" description="Basic and acidic residues" evidence="1">
    <location>
        <begin position="88"/>
        <end position="97"/>
    </location>
</feature>
<feature type="compositionally biased region" description="Polar residues" evidence="1">
    <location>
        <begin position="470"/>
        <end position="479"/>
    </location>
</feature>
<dbReference type="Proteomes" id="UP001465976">
    <property type="component" value="Unassembled WGS sequence"/>
</dbReference>
<sequence length="916" mass="98174">MRRRVTNGVFAFEKGGEAWNMVMAKLAGIAIGKPGRQRTAFNVWVRDKEAWIDELVEKKKQELLAKNKTNGIDVEVPPVGNTAGQNIEAKKTSDKVSETVVGGEIREDKADDGTGTGGDGPEAVKKPDDVPGPKVVKGKKKAGSGEGTRDDEDGAKDKYAVSIRQAVVKEQFEKLSPEERIQWQNKAKEEHEECKADYAALQAAGYSTDPKDRQGAIERFPIWMLEVVEEARKITGLNISVFAGGPMPSAGGGLRIIGVHAGRTIGVAGQSFGSAYQGVIESVISQIYGEFLQDCFTKEDCEAMSLGSPRPTLDVMYSENDAITFNVIPAQATPPSARPSAASSIVSEDQRQSSVATSETAVSSASNVYPRAVAVKAASTAGSVGARDRTEPAQRVLPTGGAKKNTCVSDVPRPASSTTLLSKGTTPASSTTSAPPKTLSSRDTDGGTALGSMSSKASSSTSSSLPATIPRSSATSKPSHTIAAKLHQAGAHSSANDITRSLLPPKRQAPLLSPGRMPSPPMPTYPSAINVTALKRKEKTRVSMHTGGLPPPLPSVLKERERRRQERKAAEVEARMVREKQEAATKLGEGSGSSSHPHKRLRRREASVDLQAFKESLALHKGSASSPIEVDSPATSRAPTPDLEVIRCPDPASRMSSPSASSAASLVSVQKCPSRVRASSPPGSSPIPEFPPPSQPRNWRPSVAMKQEDDEPTLLLRRKRSARDTDDSGRSLGRKRMRVEESEDEISAHLELATPSSPISGSPAKGKRTRQVMAHVQVPRGPRKGKAKSGKSSGSAPGGRSKYYAAVDTSELDVSEYLVPLPANAPLYVHLTMEMCSSIDNIDDGFVEVVRLWVELETQADFVEKGRLTTEGRPSQVSVWIGQARRAGFVPDIGDLEGYGKQMANWWWNCAPEWRH</sequence>
<feature type="compositionally biased region" description="Low complexity" evidence="1">
    <location>
        <begin position="329"/>
        <end position="344"/>
    </location>
</feature>
<feature type="compositionally biased region" description="Pro residues" evidence="1">
    <location>
        <begin position="683"/>
        <end position="695"/>
    </location>
</feature>